<comment type="caution">
    <text evidence="1">The sequence shown here is derived from an EMBL/GenBank/DDBJ whole genome shotgun (WGS) entry which is preliminary data.</text>
</comment>
<dbReference type="Proteomes" id="UP000320735">
    <property type="component" value="Unassembled WGS sequence"/>
</dbReference>
<dbReference type="AlphaFoldDB" id="A0A5C6BSZ0"/>
<sequence length="29" mass="3133">MLVHTCAGKDGDEFLPVDGPIFSGLRLFP</sequence>
<name>A0A5C6BSZ0_9PLAN</name>
<reference evidence="1 2" key="1">
    <citation type="submission" date="2019-02" db="EMBL/GenBank/DDBJ databases">
        <title>Deep-cultivation of Planctomycetes and their phenomic and genomic characterization uncovers novel biology.</title>
        <authorList>
            <person name="Wiegand S."/>
            <person name="Jogler M."/>
            <person name="Boedeker C."/>
            <person name="Pinto D."/>
            <person name="Vollmers J."/>
            <person name="Rivas-Marin E."/>
            <person name="Kohn T."/>
            <person name="Peeters S.H."/>
            <person name="Heuer A."/>
            <person name="Rast P."/>
            <person name="Oberbeckmann S."/>
            <person name="Bunk B."/>
            <person name="Jeske O."/>
            <person name="Meyerdierks A."/>
            <person name="Storesund J.E."/>
            <person name="Kallscheuer N."/>
            <person name="Luecker S."/>
            <person name="Lage O.M."/>
            <person name="Pohl T."/>
            <person name="Merkel B.J."/>
            <person name="Hornburger P."/>
            <person name="Mueller R.-W."/>
            <person name="Bruemmer F."/>
            <person name="Labrenz M."/>
            <person name="Spormann A.M."/>
            <person name="Op Den Camp H."/>
            <person name="Overmann J."/>
            <person name="Amann R."/>
            <person name="Jetten M.S.M."/>
            <person name="Mascher T."/>
            <person name="Medema M.H."/>
            <person name="Devos D.P."/>
            <person name="Kaster A.-K."/>
            <person name="Ovreas L."/>
            <person name="Rohde M."/>
            <person name="Galperin M.Y."/>
            <person name="Jogler C."/>
        </authorList>
    </citation>
    <scope>NUCLEOTIDE SEQUENCE [LARGE SCALE GENOMIC DNA]</scope>
    <source>
        <strain evidence="1 2">CA54</strain>
    </source>
</reference>
<gene>
    <name evidence="1" type="ORF">CA54_28410</name>
</gene>
<accession>A0A5C6BSZ0</accession>
<proteinExistence type="predicted"/>
<organism evidence="1 2">
    <name type="scientific">Symmachiella macrocystis</name>
    <dbReference type="NCBI Taxonomy" id="2527985"/>
    <lineage>
        <taxon>Bacteria</taxon>
        <taxon>Pseudomonadati</taxon>
        <taxon>Planctomycetota</taxon>
        <taxon>Planctomycetia</taxon>
        <taxon>Planctomycetales</taxon>
        <taxon>Planctomycetaceae</taxon>
        <taxon>Symmachiella</taxon>
    </lineage>
</organism>
<evidence type="ECO:0000313" key="1">
    <source>
        <dbReference type="EMBL" id="TWU13999.1"/>
    </source>
</evidence>
<protein>
    <submittedName>
        <fullName evidence="1">Uncharacterized protein</fullName>
    </submittedName>
</protein>
<dbReference type="EMBL" id="SJPP01000001">
    <property type="protein sequence ID" value="TWU13999.1"/>
    <property type="molecule type" value="Genomic_DNA"/>
</dbReference>
<evidence type="ECO:0000313" key="2">
    <source>
        <dbReference type="Proteomes" id="UP000320735"/>
    </source>
</evidence>
<keyword evidence="2" id="KW-1185">Reference proteome</keyword>